<keyword evidence="1 3" id="KW-0413">Isomerase</keyword>
<dbReference type="EMBL" id="DQTV01000088">
    <property type="protein sequence ID" value="HIP57350.1"/>
    <property type="molecule type" value="Genomic_DNA"/>
</dbReference>
<reference evidence="3" key="1">
    <citation type="journal article" date="2020" name="ISME J.">
        <title>Gammaproteobacteria mediating utilization of methyl-, sulfur- and petroleum organic compounds in deep ocean hydrothermal plumes.</title>
        <authorList>
            <person name="Zhou Z."/>
            <person name="Liu Y."/>
            <person name="Pan J."/>
            <person name="Cron B.R."/>
            <person name="Toner B.M."/>
            <person name="Anantharaman K."/>
            <person name="Breier J.A."/>
            <person name="Dick G.J."/>
            <person name="Li M."/>
        </authorList>
    </citation>
    <scope>NUCLEOTIDE SEQUENCE</scope>
    <source>
        <strain evidence="3">SZUA-1435</strain>
    </source>
</reference>
<dbReference type="PANTHER" id="PTHR36120:SF2">
    <property type="entry name" value="FUCOSE ISOMERASE"/>
    <property type="match status" value="1"/>
</dbReference>
<accession>A0A833DTW5</accession>
<protein>
    <submittedName>
        <fullName evidence="3">Fucose isomerase</fullName>
    </submittedName>
</protein>
<name>A0A833DTW5_9CREN</name>
<dbReference type="Proteomes" id="UP000605805">
    <property type="component" value="Unassembled WGS sequence"/>
</dbReference>
<dbReference type="InterPro" id="IPR009015">
    <property type="entry name" value="Fucose_isomerase_N/cen_sf"/>
</dbReference>
<proteinExistence type="predicted"/>
<evidence type="ECO:0000256" key="1">
    <source>
        <dbReference type="ARBA" id="ARBA00023235"/>
    </source>
</evidence>
<dbReference type="SUPFAM" id="SSF53743">
    <property type="entry name" value="FucI/AraA N-terminal and middle domains"/>
    <property type="match status" value="1"/>
</dbReference>
<gene>
    <name evidence="3" type="ORF">EYH02_04700</name>
</gene>
<dbReference type="PANTHER" id="PTHR36120">
    <property type="entry name" value="FUCOSE ISOMERASE"/>
    <property type="match status" value="1"/>
</dbReference>
<sequence>MPKPLIVVPMATKLHGEEYYLSVLEVFHRKLKQYALDFHEEVVTELDEVSQVAKRYADYLPVLLLLTGGTSRMVKKFVDAGAFDRVVILAHGEHNSLASAISARSKLEADGIWTWVFHCSSISDPECDLQLDRMVRILKAVTQVLEARIGLIGVEGKPETAENFEARFNAEIVTISMDEFESIVRSIDVEEARKVAEEISKLIKFESPKDKLTDVGQIYLAIKRLFVERKLDAVAIDCFPYLIKHGVTPCLALAKLNEEGYLVACEGDVQALLSMIISSSLTGYSGWIANAAMFKGNRGYFAHCTIALNMIRDGIAMPHFESGYPYALSGRLVHSIGTILSISSDFSLMAAAVVRVIQSGLLSYGMCRSQIVAEFDLNVEKLPLVAPANHHVFIPGDVREELKAIGALLGMDYVEYSELLAMV</sequence>
<dbReference type="GO" id="GO:0005737">
    <property type="term" value="C:cytoplasm"/>
    <property type="evidence" value="ECO:0007669"/>
    <property type="project" value="InterPro"/>
</dbReference>
<dbReference type="AlphaFoldDB" id="A0A833DTW5"/>
<dbReference type="GO" id="GO:0005996">
    <property type="term" value="P:monosaccharide metabolic process"/>
    <property type="evidence" value="ECO:0007669"/>
    <property type="project" value="InterPro"/>
</dbReference>
<evidence type="ECO:0000313" key="3">
    <source>
        <dbReference type="EMBL" id="HIP57350.1"/>
    </source>
</evidence>
<dbReference type="GO" id="GO:0016861">
    <property type="term" value="F:intramolecular oxidoreductase activity, interconverting aldoses and ketoses"/>
    <property type="evidence" value="ECO:0007669"/>
    <property type="project" value="InterPro"/>
</dbReference>
<evidence type="ECO:0000256" key="2">
    <source>
        <dbReference type="ARBA" id="ARBA00023277"/>
    </source>
</evidence>
<organism evidence="3 4">
    <name type="scientific">Ignisphaera aggregans</name>
    <dbReference type="NCBI Taxonomy" id="334771"/>
    <lineage>
        <taxon>Archaea</taxon>
        <taxon>Thermoproteota</taxon>
        <taxon>Thermoprotei</taxon>
        <taxon>Desulfurococcales</taxon>
        <taxon>Desulfurococcaceae</taxon>
        <taxon>Ignisphaera</taxon>
    </lineage>
</organism>
<comment type="caution">
    <text evidence="3">The sequence shown here is derived from an EMBL/GenBank/DDBJ whole genome shotgun (WGS) entry which is preliminary data.</text>
</comment>
<keyword evidence="2" id="KW-0119">Carbohydrate metabolism</keyword>
<evidence type="ECO:0000313" key="4">
    <source>
        <dbReference type="Proteomes" id="UP000605805"/>
    </source>
</evidence>